<evidence type="ECO:0000256" key="2">
    <source>
        <dbReference type="SAM" id="MobiDB-lite"/>
    </source>
</evidence>
<feature type="compositionally biased region" description="Pro residues" evidence="2">
    <location>
        <begin position="222"/>
        <end position="233"/>
    </location>
</feature>
<organism evidence="5 6">
    <name type="scientific">Gnathostoma spinigerum</name>
    <dbReference type="NCBI Taxonomy" id="75299"/>
    <lineage>
        <taxon>Eukaryota</taxon>
        <taxon>Metazoa</taxon>
        <taxon>Ecdysozoa</taxon>
        <taxon>Nematoda</taxon>
        <taxon>Chromadorea</taxon>
        <taxon>Rhabditida</taxon>
        <taxon>Spirurina</taxon>
        <taxon>Gnathostomatomorpha</taxon>
        <taxon>Gnathostomatoidea</taxon>
        <taxon>Gnathostomatidae</taxon>
        <taxon>Gnathostoma</taxon>
    </lineage>
</organism>
<feature type="transmembrane region" description="Helical" evidence="3">
    <location>
        <begin position="37"/>
        <end position="64"/>
    </location>
</feature>
<reference evidence="5 6" key="1">
    <citation type="submission" date="2024-08" db="EMBL/GenBank/DDBJ databases">
        <title>Gnathostoma spinigerum genome.</title>
        <authorList>
            <person name="Gonzalez-Bertolin B."/>
            <person name="Monzon S."/>
            <person name="Zaballos A."/>
            <person name="Jimenez P."/>
            <person name="Dekumyoy P."/>
            <person name="Varona S."/>
            <person name="Cuesta I."/>
            <person name="Sumanam S."/>
            <person name="Adisakwattana P."/>
            <person name="Gasser R.B."/>
            <person name="Hernandez-Gonzalez A."/>
            <person name="Young N.D."/>
            <person name="Perteguer M.J."/>
        </authorList>
    </citation>
    <scope>NUCLEOTIDE SEQUENCE [LARGE SCALE GENOMIC DNA]</scope>
    <source>
        <strain evidence="5">AL3</strain>
        <tissue evidence="5">Liver</tissue>
    </source>
</reference>
<keyword evidence="3" id="KW-0472">Membrane</keyword>
<name>A0ABD6E8E9_9BILA</name>
<evidence type="ECO:0000256" key="1">
    <source>
        <dbReference type="ARBA" id="ARBA00022737"/>
    </source>
</evidence>
<feature type="compositionally biased region" description="Pro residues" evidence="2">
    <location>
        <begin position="247"/>
        <end position="261"/>
    </location>
</feature>
<keyword evidence="1" id="KW-0677">Repeat</keyword>
<protein>
    <recommendedName>
        <fullName evidence="4">Nematode cuticle collagen N-terminal domain-containing protein</fullName>
    </recommendedName>
</protein>
<dbReference type="PANTHER" id="PTHR24637:SF421">
    <property type="entry name" value="CUTICLE COLLAGEN DPY-2"/>
    <property type="match status" value="1"/>
</dbReference>
<feature type="compositionally biased region" description="Pro residues" evidence="2">
    <location>
        <begin position="174"/>
        <end position="183"/>
    </location>
</feature>
<evidence type="ECO:0000313" key="5">
    <source>
        <dbReference type="EMBL" id="MFH4974439.1"/>
    </source>
</evidence>
<dbReference type="Pfam" id="PF01484">
    <property type="entry name" value="Col_cuticle_N"/>
    <property type="match status" value="1"/>
</dbReference>
<dbReference type="InterPro" id="IPR008160">
    <property type="entry name" value="Collagen"/>
</dbReference>
<evidence type="ECO:0000313" key="6">
    <source>
        <dbReference type="Proteomes" id="UP001608902"/>
    </source>
</evidence>
<dbReference type="SMART" id="SM01088">
    <property type="entry name" value="Col_cuticle_N"/>
    <property type="match status" value="1"/>
</dbReference>
<dbReference type="AlphaFoldDB" id="A0ABD6E8E9"/>
<feature type="compositionally biased region" description="Low complexity" evidence="2">
    <location>
        <begin position="291"/>
        <end position="311"/>
    </location>
</feature>
<keyword evidence="3" id="KW-0812">Transmembrane</keyword>
<evidence type="ECO:0000259" key="4">
    <source>
        <dbReference type="SMART" id="SM01088"/>
    </source>
</evidence>
<keyword evidence="3" id="KW-1133">Transmembrane helix</keyword>
<dbReference type="Pfam" id="PF01391">
    <property type="entry name" value="Collagen"/>
    <property type="match status" value="1"/>
</dbReference>
<dbReference type="Gene3D" id="1.20.5.320">
    <property type="entry name" value="6-Phosphogluconate Dehydrogenase, domain 3"/>
    <property type="match status" value="1"/>
</dbReference>
<dbReference type="EMBL" id="JBGFUD010000390">
    <property type="protein sequence ID" value="MFH4974439.1"/>
    <property type="molecule type" value="Genomic_DNA"/>
</dbReference>
<dbReference type="Proteomes" id="UP001608902">
    <property type="component" value="Unassembled WGS sequence"/>
</dbReference>
<keyword evidence="6" id="KW-1185">Reference proteome</keyword>
<accession>A0ABD6E8E9</accession>
<sequence>MRESKCHSSPTRSSRIVDCASSSLDSVDERREIAFKWIIIVSCVISLCSLLTMCLALPSVYSYIDDISTFTKQDFNQCEDVTKELETELTAMRITHSNRTMRGARSSYGALAARFMSESDTVFQECPACCLPGERGPTGDTGLPGLPGAPGPDGAPGRPGATPNASCIPERIFEPPPCLPCPQGPRGVPGHPGFPGDPGDPGIAGRPGLDGKPGRPGDDGPIGPPGPPGPVGPPGEKGLTPEARVIPGPPGDPGEPGPWGPPGHQGPNGEDGYTGPPGEKGWPGPPGPPGAIGEPGEIGPPGEAGPAGTPGTCVCQDTEVVIADTVGRHRPIETNRIEALRSFAFAAPRQNPLDYDLLNSRFQKSHKVMDSGHFHH</sequence>
<feature type="domain" description="Nematode cuticle collagen N-terminal" evidence="4">
    <location>
        <begin position="37"/>
        <end position="89"/>
    </location>
</feature>
<evidence type="ECO:0000256" key="3">
    <source>
        <dbReference type="SAM" id="Phobius"/>
    </source>
</evidence>
<dbReference type="InterPro" id="IPR002486">
    <property type="entry name" value="Col_cuticle_N"/>
</dbReference>
<comment type="caution">
    <text evidence="5">The sequence shown here is derived from an EMBL/GenBank/DDBJ whole genome shotgun (WGS) entry which is preliminary data.</text>
</comment>
<feature type="region of interest" description="Disordered" evidence="2">
    <location>
        <begin position="137"/>
        <end position="311"/>
    </location>
</feature>
<dbReference type="PANTHER" id="PTHR24637">
    <property type="entry name" value="COLLAGEN"/>
    <property type="match status" value="1"/>
</dbReference>
<gene>
    <name evidence="5" type="ORF">AB6A40_001148</name>
</gene>
<proteinExistence type="predicted"/>